<sequence length="437" mass="49003">MPDAITPSGKDKKAKIVSDRNYTVSDESIETTTCTATWKYLGIQFRGVVASNDTVRKDLAVLLSRLAKVPLKPQQRLLALRFYLIPRLIHRLVLGPISAKLLLGLDRMIRAAVRTWLNLPHDVPLGFLHAPDQMGSLGILCLRTTIPGMRKKRLNGLMHSTHYLCASVAATDTMIKASRQAESLAHCKGEVRNSKDSAKYWTRQLHQSFDGMPLRACTNAKGSTAWLGEGTTFLTGREFVRLVKFHISAVPTLTWLKRGQDVPVACRAGCDSRESLRHVLQQCHRTHHQRIQRHDGIVRYLATRLKEKGWQVKQEPHYRTSLGTRIPDIVMHRANQSVVLDAQVVGTRAALSEAYHVKRNKYLIPDLLKQVNQNSSAVVAAVTLSYHGTWASESVAALIDVGLGRHELKIMTIRCLQGGLRAFQVHQKTTAMRPRHL</sequence>
<dbReference type="EMBL" id="JABSTV010001246">
    <property type="protein sequence ID" value="KAH7976951.1"/>
    <property type="molecule type" value="Genomic_DNA"/>
</dbReference>
<name>A0A9D4QET4_RHISA</name>
<protein>
    <recommendedName>
        <fullName evidence="3">Reverse transcriptase</fullName>
    </recommendedName>
</protein>
<reference evidence="1" key="2">
    <citation type="submission" date="2021-09" db="EMBL/GenBank/DDBJ databases">
        <authorList>
            <person name="Jia N."/>
            <person name="Wang J."/>
            <person name="Shi W."/>
            <person name="Du L."/>
            <person name="Sun Y."/>
            <person name="Zhan W."/>
            <person name="Jiang J."/>
            <person name="Wang Q."/>
            <person name="Zhang B."/>
            <person name="Ji P."/>
            <person name="Sakyi L.B."/>
            <person name="Cui X."/>
            <person name="Yuan T."/>
            <person name="Jiang B."/>
            <person name="Yang W."/>
            <person name="Lam T.T.-Y."/>
            <person name="Chang Q."/>
            <person name="Ding S."/>
            <person name="Wang X."/>
            <person name="Zhu J."/>
            <person name="Ruan X."/>
            <person name="Zhao L."/>
            <person name="Wei J."/>
            <person name="Que T."/>
            <person name="Du C."/>
            <person name="Cheng J."/>
            <person name="Dai P."/>
            <person name="Han X."/>
            <person name="Huang E."/>
            <person name="Gao Y."/>
            <person name="Liu J."/>
            <person name="Shao H."/>
            <person name="Ye R."/>
            <person name="Li L."/>
            <person name="Wei W."/>
            <person name="Wang X."/>
            <person name="Wang C."/>
            <person name="Huo Q."/>
            <person name="Li W."/>
            <person name="Guo W."/>
            <person name="Chen H."/>
            <person name="Chen S."/>
            <person name="Zhou L."/>
            <person name="Zhou L."/>
            <person name="Ni X."/>
            <person name="Tian J."/>
            <person name="Zhou Y."/>
            <person name="Sheng Y."/>
            <person name="Liu T."/>
            <person name="Pan Y."/>
            <person name="Xia L."/>
            <person name="Li J."/>
            <person name="Zhao F."/>
            <person name="Cao W."/>
        </authorList>
    </citation>
    <scope>NUCLEOTIDE SEQUENCE</scope>
    <source>
        <strain evidence="1">Rsan-2018</strain>
        <tissue evidence="1">Larvae</tissue>
    </source>
</reference>
<dbReference type="PANTHER" id="PTHR37557:SF4">
    <property type="entry name" value="CCHC-TYPE DOMAIN-CONTAINING PROTEIN"/>
    <property type="match status" value="1"/>
</dbReference>
<dbReference type="VEuPathDB" id="VectorBase:RSAN_055683"/>
<dbReference type="AlphaFoldDB" id="A0A9D4QET4"/>
<keyword evidence="2" id="KW-1185">Reference proteome</keyword>
<proteinExistence type="predicted"/>
<reference evidence="1" key="1">
    <citation type="journal article" date="2020" name="Cell">
        <title>Large-Scale Comparative Analyses of Tick Genomes Elucidate Their Genetic Diversity and Vector Capacities.</title>
        <authorList>
            <consortium name="Tick Genome and Microbiome Consortium (TIGMIC)"/>
            <person name="Jia N."/>
            <person name="Wang J."/>
            <person name="Shi W."/>
            <person name="Du L."/>
            <person name="Sun Y."/>
            <person name="Zhan W."/>
            <person name="Jiang J.F."/>
            <person name="Wang Q."/>
            <person name="Zhang B."/>
            <person name="Ji P."/>
            <person name="Bell-Sakyi L."/>
            <person name="Cui X.M."/>
            <person name="Yuan T.T."/>
            <person name="Jiang B.G."/>
            <person name="Yang W.F."/>
            <person name="Lam T.T."/>
            <person name="Chang Q.C."/>
            <person name="Ding S.J."/>
            <person name="Wang X.J."/>
            <person name="Zhu J.G."/>
            <person name="Ruan X.D."/>
            <person name="Zhao L."/>
            <person name="Wei J.T."/>
            <person name="Ye R.Z."/>
            <person name="Que T.C."/>
            <person name="Du C.H."/>
            <person name="Zhou Y.H."/>
            <person name="Cheng J.X."/>
            <person name="Dai P.F."/>
            <person name="Guo W.B."/>
            <person name="Han X.H."/>
            <person name="Huang E.J."/>
            <person name="Li L.F."/>
            <person name="Wei W."/>
            <person name="Gao Y.C."/>
            <person name="Liu J.Z."/>
            <person name="Shao H.Z."/>
            <person name="Wang X."/>
            <person name="Wang C.C."/>
            <person name="Yang T.C."/>
            <person name="Huo Q.B."/>
            <person name="Li W."/>
            <person name="Chen H.Y."/>
            <person name="Chen S.E."/>
            <person name="Zhou L.G."/>
            <person name="Ni X.B."/>
            <person name="Tian J.H."/>
            <person name="Sheng Y."/>
            <person name="Liu T."/>
            <person name="Pan Y.S."/>
            <person name="Xia L.Y."/>
            <person name="Li J."/>
            <person name="Zhao F."/>
            <person name="Cao W.C."/>
        </authorList>
    </citation>
    <scope>NUCLEOTIDE SEQUENCE</scope>
    <source>
        <strain evidence="1">Rsan-2018</strain>
    </source>
</reference>
<dbReference type="Proteomes" id="UP000821837">
    <property type="component" value="Chromosome 10"/>
</dbReference>
<dbReference type="PANTHER" id="PTHR37557">
    <property type="entry name" value="115 KDA PROTEIN IN TYPE-1 RETROTRANSPOSABLE ELEMENT R1DM-LIKE PROTEIN-RELATED-RELATED"/>
    <property type="match status" value="1"/>
</dbReference>
<organism evidence="1 2">
    <name type="scientific">Rhipicephalus sanguineus</name>
    <name type="common">Brown dog tick</name>
    <name type="synonym">Ixodes sanguineus</name>
    <dbReference type="NCBI Taxonomy" id="34632"/>
    <lineage>
        <taxon>Eukaryota</taxon>
        <taxon>Metazoa</taxon>
        <taxon>Ecdysozoa</taxon>
        <taxon>Arthropoda</taxon>
        <taxon>Chelicerata</taxon>
        <taxon>Arachnida</taxon>
        <taxon>Acari</taxon>
        <taxon>Parasitiformes</taxon>
        <taxon>Ixodida</taxon>
        <taxon>Ixodoidea</taxon>
        <taxon>Ixodidae</taxon>
        <taxon>Rhipicephalinae</taxon>
        <taxon>Rhipicephalus</taxon>
        <taxon>Rhipicephalus</taxon>
    </lineage>
</organism>
<evidence type="ECO:0000313" key="1">
    <source>
        <dbReference type="EMBL" id="KAH7976951.1"/>
    </source>
</evidence>
<evidence type="ECO:0008006" key="3">
    <source>
        <dbReference type="Google" id="ProtNLM"/>
    </source>
</evidence>
<gene>
    <name evidence="1" type="ORF">HPB52_021918</name>
</gene>
<evidence type="ECO:0000313" key="2">
    <source>
        <dbReference type="Proteomes" id="UP000821837"/>
    </source>
</evidence>
<comment type="caution">
    <text evidence="1">The sequence shown here is derived from an EMBL/GenBank/DDBJ whole genome shotgun (WGS) entry which is preliminary data.</text>
</comment>
<accession>A0A9D4QET4</accession>